<organism evidence="3 4">
    <name type="scientific">Schistosoma haematobium</name>
    <name type="common">Blood fluke</name>
    <dbReference type="NCBI Taxonomy" id="6185"/>
    <lineage>
        <taxon>Eukaryota</taxon>
        <taxon>Metazoa</taxon>
        <taxon>Spiralia</taxon>
        <taxon>Lophotrochozoa</taxon>
        <taxon>Platyhelminthes</taxon>
        <taxon>Trematoda</taxon>
        <taxon>Digenea</taxon>
        <taxon>Strigeidida</taxon>
        <taxon>Schistosomatoidea</taxon>
        <taxon>Schistosomatidae</taxon>
        <taxon>Schistosoma</taxon>
    </lineage>
</organism>
<dbReference type="CDD" id="cd00054">
    <property type="entry name" value="EGF_CA"/>
    <property type="match status" value="1"/>
</dbReference>
<accession>A0A922IIX1</accession>
<dbReference type="RefSeq" id="XP_051064859.1">
    <property type="nucleotide sequence ID" value="XM_051219536.1"/>
</dbReference>
<dbReference type="EMBL" id="AMPZ03000007">
    <property type="protein sequence ID" value="KAH9580481.1"/>
    <property type="molecule type" value="Genomic_DNA"/>
</dbReference>
<dbReference type="KEGG" id="shx:MS3_00011124"/>
<feature type="region of interest" description="Disordered" evidence="1">
    <location>
        <begin position="1"/>
        <end position="51"/>
    </location>
</feature>
<reference evidence="3" key="4">
    <citation type="journal article" date="2022" name="PLoS Pathog.">
        <title>Chromosome-level genome of Schistosoma haematobium underpins genome-wide explorations of molecular variation.</title>
        <authorList>
            <person name="Stroehlein A.J."/>
            <person name="Korhonen P.K."/>
            <person name="Lee V.V."/>
            <person name="Ralph S.A."/>
            <person name="Mentink-Kane M."/>
            <person name="You H."/>
            <person name="McManus D.P."/>
            <person name="Tchuente L.T."/>
            <person name="Stothard J.R."/>
            <person name="Kaur P."/>
            <person name="Dudchenko O."/>
            <person name="Aiden E.L."/>
            <person name="Yang B."/>
            <person name="Yang H."/>
            <person name="Emery A.M."/>
            <person name="Webster B.L."/>
            <person name="Brindley P.J."/>
            <person name="Rollinson D."/>
            <person name="Chang B.C.H."/>
            <person name="Gasser R.B."/>
            <person name="Young N.D."/>
        </authorList>
    </citation>
    <scope>NUCLEOTIDE SEQUENCE</scope>
</reference>
<gene>
    <name evidence="3" type="primary">AK2_3</name>
    <name evidence="3" type="ORF">MS3_00011124</name>
</gene>
<proteinExistence type="predicted"/>
<reference evidence="3" key="3">
    <citation type="submission" date="2021-06" db="EMBL/GenBank/DDBJ databases">
        <title>Chromosome-level genome assembly for S. haematobium.</title>
        <authorList>
            <person name="Stroehlein A.J."/>
        </authorList>
    </citation>
    <scope>NUCLEOTIDE SEQUENCE</scope>
</reference>
<keyword evidence="2" id="KW-0812">Transmembrane</keyword>
<dbReference type="PANTHER" id="PTHR16021">
    <property type="entry name" value="MANSC DOMAIN CONTAINING PROTEIN 1"/>
    <property type="match status" value="1"/>
</dbReference>
<evidence type="ECO:0000256" key="1">
    <source>
        <dbReference type="SAM" id="MobiDB-lite"/>
    </source>
</evidence>
<reference evidence="3" key="1">
    <citation type="journal article" date="2012" name="Nat. Genet.">
        <title>Whole-genome sequence of Schistosoma haematobium.</title>
        <authorList>
            <person name="Young N.D."/>
            <person name="Jex A.R."/>
            <person name="Li B."/>
            <person name="Liu S."/>
            <person name="Yang L."/>
            <person name="Xiong Z."/>
            <person name="Li Y."/>
            <person name="Cantacessi C."/>
            <person name="Hall R.S."/>
            <person name="Xu X."/>
            <person name="Chen F."/>
            <person name="Wu X."/>
            <person name="Zerlotini A."/>
            <person name="Oliveira G."/>
            <person name="Hofmann A."/>
            <person name="Zhang G."/>
            <person name="Fang X."/>
            <person name="Kang Y."/>
            <person name="Campbell B.E."/>
            <person name="Loukas A."/>
            <person name="Ranganathan S."/>
            <person name="Rollinson D."/>
            <person name="Rinaldi G."/>
            <person name="Brindley P.J."/>
            <person name="Yang H."/>
            <person name="Wang J."/>
            <person name="Wang J."/>
            <person name="Gasser R.B."/>
        </authorList>
    </citation>
    <scope>NUCLEOTIDE SEQUENCE</scope>
</reference>
<comment type="caution">
    <text evidence="3">The sequence shown here is derived from an EMBL/GenBank/DDBJ whole genome shotgun (WGS) entry which is preliminary data.</text>
</comment>
<dbReference type="GeneID" id="24596781"/>
<evidence type="ECO:0000256" key="2">
    <source>
        <dbReference type="SAM" id="Phobius"/>
    </source>
</evidence>
<dbReference type="AlphaFoldDB" id="A0A922IIX1"/>
<reference evidence="3" key="2">
    <citation type="journal article" date="2019" name="Gigascience">
        <title>High-quality Schistosoma haematobium genome achieved by single-molecule and long-range sequencing.</title>
        <authorList>
            <person name="Stroehlein A.J."/>
            <person name="Korhonen P.K."/>
            <person name="Chong T.M."/>
            <person name="Lim Y.L."/>
            <person name="Chan K.G."/>
            <person name="Webster B."/>
            <person name="Rollinson D."/>
            <person name="Brindley P.J."/>
            <person name="Gasser R.B."/>
            <person name="Young N.D."/>
        </authorList>
    </citation>
    <scope>NUCLEOTIDE SEQUENCE</scope>
</reference>
<protein>
    <submittedName>
        <fullName evidence="3">Adenylate kinase 2, mitochondrial</fullName>
    </submittedName>
</protein>
<evidence type="ECO:0000313" key="4">
    <source>
        <dbReference type="Proteomes" id="UP000471633"/>
    </source>
</evidence>
<dbReference type="Proteomes" id="UP000471633">
    <property type="component" value="Unassembled WGS sequence"/>
</dbReference>
<dbReference type="PANTHER" id="PTHR16021:SF13">
    <property type="entry name" value="ETS DOMAIN-CONTAINING PROTEIN-RELATED"/>
    <property type="match status" value="1"/>
</dbReference>
<dbReference type="InterPro" id="IPR052660">
    <property type="entry name" value="Erythrocyte_Invasion_ImmMod"/>
</dbReference>
<keyword evidence="4" id="KW-1185">Reference proteome</keyword>
<feature type="compositionally biased region" description="Low complexity" evidence="1">
    <location>
        <begin position="26"/>
        <end position="47"/>
    </location>
</feature>
<keyword evidence="2" id="KW-1133">Transmembrane helix</keyword>
<keyword evidence="2" id="KW-0472">Membrane</keyword>
<sequence length="768" mass="85032">MSASTSSLQQTDRSSVSTEFAQPIRTTETVKSTSTVKTTSPSSTTTSDDFDSSSNNIYNSFITETSSSTTLTTQRSTSSEYKEITTQSKITLPASTIPVVHNRTDDQFTRIHSTTTSKPQIDYPILCRISGIIYFSKSFQPMEWLDDLIDNSSEIYQNFSLDIQNQINNVMEILDLQFTLSLKILNIKFTKIPVTMQSMHDNNNNTTNLRNSTVTSNISSQISVTITLETKLLLPLPIIDNRMTEILNEGWKHLTIISQFILIDVQFSSISTDLKTIPTLPIMTITEKMKINQTTTSPMIKSTTDTTLDNLEEISVFEVDIVIYIEERSVPMNWSTDLSNESSVMYRNLSMSICDLLLSGLRLGNEEFSRDATCVRVVFIRIMIWIDVVGQAHTDAGVNRVSMEAVRAIASVQLHLSRGSQPTETDLTETLVRGCTLLNIKSGPSLRNITAYRKSSIVVAHFANDIVRLLTTGSFHFAFDIFSTFSLITISDYSTLKSNDTFSSSSSIAPVSETDIITELSSTTITTESTFIGRVFTQFGVKGVLYKSESEGIIPWSDDYNNYQSKIYNDLATVFCNLIISSLLTANTPIFQGAKCTTVIFIRVTIIIRGKRQVVNGVTNNNTSTDGVQGSATIELQTLSGSQLSQEHFTQLLNDGHNQSDKTSSVFLNNLESTRISSVLTCSNTQLVCGQHASCRNTDNGVTCTCDPMWKDVNPSDPGKNCTLHPGTIALIVFAGILLILAIIAIIFFVIKTNQVKKMKLKTNTQST</sequence>
<name>A0A922IIX1_SCHHA</name>
<evidence type="ECO:0000313" key="3">
    <source>
        <dbReference type="EMBL" id="KAH9580481.1"/>
    </source>
</evidence>
<keyword evidence="3" id="KW-0808">Transferase</keyword>
<dbReference type="GO" id="GO:0016301">
    <property type="term" value="F:kinase activity"/>
    <property type="evidence" value="ECO:0007669"/>
    <property type="project" value="UniProtKB-KW"/>
</dbReference>
<feature type="compositionally biased region" description="Polar residues" evidence="1">
    <location>
        <begin position="1"/>
        <end position="20"/>
    </location>
</feature>
<feature type="transmembrane region" description="Helical" evidence="2">
    <location>
        <begin position="729"/>
        <end position="751"/>
    </location>
</feature>
<keyword evidence="3" id="KW-0418">Kinase</keyword>
<dbReference type="CTD" id="24596781"/>